<feature type="non-terminal residue" evidence="1">
    <location>
        <position position="1"/>
    </location>
</feature>
<accession>A0AAN4Z008</accession>
<sequence length="91" mass="10525">VANDDRLFLHGMYEHHLLLFRFVSEANEWVEVPVERSPARLHVAPFYWRVESFGSRCFFIGGRDPREGQERRVVALLAVLDMGEGHISNSV</sequence>
<dbReference type="AlphaFoldDB" id="A0AAN4Z008"/>
<dbReference type="EMBL" id="BTRK01000001">
    <property type="protein sequence ID" value="GMR30914.1"/>
    <property type="molecule type" value="Genomic_DNA"/>
</dbReference>
<organism evidence="1 2">
    <name type="scientific">Pristionchus mayeri</name>
    <dbReference type="NCBI Taxonomy" id="1317129"/>
    <lineage>
        <taxon>Eukaryota</taxon>
        <taxon>Metazoa</taxon>
        <taxon>Ecdysozoa</taxon>
        <taxon>Nematoda</taxon>
        <taxon>Chromadorea</taxon>
        <taxon>Rhabditida</taxon>
        <taxon>Rhabditina</taxon>
        <taxon>Diplogasteromorpha</taxon>
        <taxon>Diplogasteroidea</taxon>
        <taxon>Neodiplogasteridae</taxon>
        <taxon>Pristionchus</taxon>
    </lineage>
</organism>
<protein>
    <submittedName>
        <fullName evidence="1">Uncharacterized protein</fullName>
    </submittedName>
</protein>
<gene>
    <name evidence="1" type="ORF">PMAYCL1PPCAC_01109</name>
</gene>
<comment type="caution">
    <text evidence="1">The sequence shown here is derived from an EMBL/GenBank/DDBJ whole genome shotgun (WGS) entry which is preliminary data.</text>
</comment>
<reference evidence="2" key="1">
    <citation type="submission" date="2022-10" db="EMBL/GenBank/DDBJ databases">
        <title>Genome assembly of Pristionchus species.</title>
        <authorList>
            <person name="Yoshida K."/>
            <person name="Sommer R.J."/>
        </authorList>
    </citation>
    <scope>NUCLEOTIDE SEQUENCE [LARGE SCALE GENOMIC DNA]</scope>
    <source>
        <strain evidence="2">RS5460</strain>
    </source>
</reference>
<name>A0AAN4Z008_9BILA</name>
<evidence type="ECO:0000313" key="1">
    <source>
        <dbReference type="EMBL" id="GMR30914.1"/>
    </source>
</evidence>
<keyword evidence="2" id="KW-1185">Reference proteome</keyword>
<evidence type="ECO:0000313" key="2">
    <source>
        <dbReference type="Proteomes" id="UP001328107"/>
    </source>
</evidence>
<proteinExistence type="predicted"/>
<dbReference type="Proteomes" id="UP001328107">
    <property type="component" value="Unassembled WGS sequence"/>
</dbReference>